<name>X0TC03_9ZZZZ</name>
<dbReference type="GO" id="GO:0009306">
    <property type="term" value="P:protein secretion"/>
    <property type="evidence" value="ECO:0007669"/>
    <property type="project" value="InterPro"/>
</dbReference>
<proteinExistence type="predicted"/>
<accession>X0TC03</accession>
<keyword evidence="3" id="KW-0472">Membrane</keyword>
<evidence type="ECO:0000256" key="1">
    <source>
        <dbReference type="ARBA" id="ARBA00004370"/>
    </source>
</evidence>
<dbReference type="Pfam" id="PF00263">
    <property type="entry name" value="Secretin"/>
    <property type="match status" value="1"/>
</dbReference>
<feature type="domain" description="Type II/III secretion system secretin-like" evidence="5">
    <location>
        <begin position="18"/>
        <end position="183"/>
    </location>
</feature>
<keyword evidence="2" id="KW-0732">Signal</keyword>
<dbReference type="PANTHER" id="PTHR30332:SF24">
    <property type="entry name" value="SECRETIN GSPD-RELATED"/>
    <property type="match status" value="1"/>
</dbReference>
<dbReference type="InterPro" id="IPR001775">
    <property type="entry name" value="GspD/PilQ"/>
</dbReference>
<dbReference type="GO" id="GO:0015627">
    <property type="term" value="C:type II protein secretion system complex"/>
    <property type="evidence" value="ECO:0007669"/>
    <property type="project" value="TreeGrafter"/>
</dbReference>
<comment type="caution">
    <text evidence="6">The sequence shown here is derived from an EMBL/GenBank/DDBJ whole genome shotgun (WGS) entry which is preliminary data.</text>
</comment>
<dbReference type="PANTHER" id="PTHR30332">
    <property type="entry name" value="PROBABLE GENERAL SECRETION PATHWAY PROTEIN D"/>
    <property type="match status" value="1"/>
</dbReference>
<protein>
    <recommendedName>
        <fullName evidence="5">Type II/III secretion system secretin-like domain-containing protein</fullName>
    </recommendedName>
</protein>
<dbReference type="PRINTS" id="PR01032">
    <property type="entry name" value="PHAGEIV"/>
</dbReference>
<evidence type="ECO:0000256" key="4">
    <source>
        <dbReference type="SAM" id="MobiDB-lite"/>
    </source>
</evidence>
<feature type="non-terminal residue" evidence="6">
    <location>
        <position position="1"/>
    </location>
</feature>
<dbReference type="EMBL" id="BARS01015487">
    <property type="protein sequence ID" value="GAF91018.1"/>
    <property type="molecule type" value="Genomic_DNA"/>
</dbReference>
<dbReference type="PRINTS" id="PR00811">
    <property type="entry name" value="BCTERIALGSPD"/>
</dbReference>
<reference evidence="6" key="1">
    <citation type="journal article" date="2014" name="Front. Microbiol.">
        <title>High frequency of phylogenetically diverse reductive dehalogenase-homologous genes in deep subseafloor sedimentary metagenomes.</title>
        <authorList>
            <person name="Kawai M."/>
            <person name="Futagami T."/>
            <person name="Toyoda A."/>
            <person name="Takaki Y."/>
            <person name="Nishi S."/>
            <person name="Hori S."/>
            <person name="Arai W."/>
            <person name="Tsubouchi T."/>
            <person name="Morono Y."/>
            <person name="Uchiyama I."/>
            <person name="Ito T."/>
            <person name="Fujiyama A."/>
            <person name="Inagaki F."/>
            <person name="Takami H."/>
        </authorList>
    </citation>
    <scope>NUCLEOTIDE SEQUENCE</scope>
    <source>
        <strain evidence="6">Expedition CK06-06</strain>
    </source>
</reference>
<comment type="subcellular location">
    <subcellularLocation>
        <location evidence="1">Membrane</location>
    </subcellularLocation>
</comment>
<dbReference type="InterPro" id="IPR050810">
    <property type="entry name" value="Bact_Secretion_Sys_Channel"/>
</dbReference>
<feature type="region of interest" description="Disordered" evidence="4">
    <location>
        <begin position="214"/>
        <end position="235"/>
    </location>
</feature>
<gene>
    <name evidence="6" type="ORF">S01H1_25621</name>
</gene>
<dbReference type="InterPro" id="IPR004846">
    <property type="entry name" value="T2SS/T3SS_dom"/>
</dbReference>
<dbReference type="GO" id="GO:0016020">
    <property type="term" value="C:membrane"/>
    <property type="evidence" value="ECO:0007669"/>
    <property type="project" value="UniProtKB-SubCell"/>
</dbReference>
<organism evidence="6">
    <name type="scientific">marine sediment metagenome</name>
    <dbReference type="NCBI Taxonomy" id="412755"/>
    <lineage>
        <taxon>unclassified sequences</taxon>
        <taxon>metagenomes</taxon>
        <taxon>ecological metagenomes</taxon>
    </lineage>
</organism>
<evidence type="ECO:0000313" key="6">
    <source>
        <dbReference type="EMBL" id="GAF91018.1"/>
    </source>
</evidence>
<evidence type="ECO:0000256" key="3">
    <source>
        <dbReference type="ARBA" id="ARBA00023136"/>
    </source>
</evidence>
<evidence type="ECO:0000256" key="2">
    <source>
        <dbReference type="ARBA" id="ARBA00022729"/>
    </source>
</evidence>
<sequence>GQVKGFYAEDKIQALLTAMDKKGYGRILARPKVLVNDNEEGLIKTTEKTHIPEVTTTWHGAEQPVPSETTKWTPYEAKIELTITPHISEGNLLRLEIEMTREDFERQDIGPPDYATSNINTVVTVPDGSTIILGGLIKLKQKKAGSKVPLLGDIPLVGGLFRTIDNSDEANKLYVFVKANILRPDETVAGLAQLQQISAENRAAFEEAERMFQSKEDWPGIKPEPMDPLRVLEAE</sequence>
<evidence type="ECO:0000259" key="5">
    <source>
        <dbReference type="Pfam" id="PF00263"/>
    </source>
</evidence>
<dbReference type="AlphaFoldDB" id="X0TC03"/>